<dbReference type="EMBL" id="SNSC02000005">
    <property type="protein sequence ID" value="TID24235.1"/>
    <property type="molecule type" value="Genomic_DNA"/>
</dbReference>
<dbReference type="OrthoDB" id="19261at2759"/>
<evidence type="ECO:0008006" key="5">
    <source>
        <dbReference type="Google" id="ProtNLM"/>
    </source>
</evidence>
<reference evidence="3 4" key="1">
    <citation type="submission" date="2019-04" db="EMBL/GenBank/DDBJ databases">
        <title>High contiguity whole genome sequence and gene annotation resource for two Venturia nashicola isolates.</title>
        <authorList>
            <person name="Prokchorchik M."/>
            <person name="Won K."/>
            <person name="Lee Y."/>
            <person name="Choi E.D."/>
            <person name="Segonzac C."/>
            <person name="Sohn K.H."/>
        </authorList>
    </citation>
    <scope>NUCLEOTIDE SEQUENCE [LARGE SCALE GENOMIC DNA]</scope>
    <source>
        <strain evidence="3 4">PRI2</strain>
    </source>
</reference>
<evidence type="ECO:0000256" key="1">
    <source>
        <dbReference type="SAM" id="Phobius"/>
    </source>
</evidence>
<feature type="transmembrane region" description="Helical" evidence="1">
    <location>
        <begin position="75"/>
        <end position="97"/>
    </location>
</feature>
<name>A0A4Z1P7H6_9PEZI</name>
<dbReference type="PANTHER" id="PTHR47797:SF1">
    <property type="entry name" value="CYTOCHROME B561 DOMAIN-CONTAINING PROTEIN-RELATED"/>
    <property type="match status" value="1"/>
</dbReference>
<proteinExistence type="predicted"/>
<gene>
    <name evidence="3" type="ORF">E6O75_ATG02600</name>
</gene>
<evidence type="ECO:0000313" key="3">
    <source>
        <dbReference type="EMBL" id="TID24235.1"/>
    </source>
</evidence>
<feature type="chain" id="PRO_5021428882" description="Cytochrome b561 domain-containing protein" evidence="2">
    <location>
        <begin position="17"/>
        <end position="126"/>
    </location>
</feature>
<dbReference type="PANTHER" id="PTHR47797">
    <property type="entry name" value="DEHYDROGENASE, PUTATIVE (AFU_ORTHOLOGUE AFUA_8G05805)-RELATED"/>
    <property type="match status" value="1"/>
</dbReference>
<dbReference type="Gene3D" id="1.20.120.1770">
    <property type="match status" value="1"/>
</dbReference>
<comment type="caution">
    <text evidence="3">The sequence shown here is derived from an EMBL/GenBank/DDBJ whole genome shotgun (WGS) entry which is preliminary data.</text>
</comment>
<feature type="signal peptide" evidence="2">
    <location>
        <begin position="1"/>
        <end position="16"/>
    </location>
</feature>
<keyword evidence="2" id="KW-0732">Signal</keyword>
<protein>
    <recommendedName>
        <fullName evidence="5">Cytochrome b561 domain-containing protein</fullName>
    </recommendedName>
</protein>
<keyword evidence="1" id="KW-0812">Transmembrane</keyword>
<feature type="transmembrane region" description="Helical" evidence="1">
    <location>
        <begin position="40"/>
        <end position="63"/>
    </location>
</feature>
<evidence type="ECO:0000256" key="2">
    <source>
        <dbReference type="SAM" id="SignalP"/>
    </source>
</evidence>
<keyword evidence="1" id="KW-1133">Transmembrane helix</keyword>
<evidence type="ECO:0000313" key="4">
    <source>
        <dbReference type="Proteomes" id="UP000298493"/>
    </source>
</evidence>
<sequence length="126" mass="14491">MRLLISIILLVPLVLADEGETHPSRYHPRGTPEMRRRAHIAHGIISSLAAVILFPVGGILLRWFKTSPRAIRFHLVFQLLSLFILLWGFGLGAWLAYLENNLSQILSLVYRDHRLSLWVYAVRVVR</sequence>
<keyword evidence="1" id="KW-0472">Membrane</keyword>
<dbReference type="AlphaFoldDB" id="A0A4Z1P7H6"/>
<accession>A0A4Z1P7H6</accession>
<dbReference type="Proteomes" id="UP000298493">
    <property type="component" value="Unassembled WGS sequence"/>
</dbReference>
<keyword evidence="4" id="KW-1185">Reference proteome</keyword>
<organism evidence="3 4">
    <name type="scientific">Venturia nashicola</name>
    <dbReference type="NCBI Taxonomy" id="86259"/>
    <lineage>
        <taxon>Eukaryota</taxon>
        <taxon>Fungi</taxon>
        <taxon>Dikarya</taxon>
        <taxon>Ascomycota</taxon>
        <taxon>Pezizomycotina</taxon>
        <taxon>Dothideomycetes</taxon>
        <taxon>Pleosporomycetidae</taxon>
        <taxon>Venturiales</taxon>
        <taxon>Venturiaceae</taxon>
        <taxon>Venturia</taxon>
    </lineage>
</organism>